<organism evidence="1 2">
    <name type="scientific">Halarchaeum salinum</name>
    <dbReference type="NCBI Taxonomy" id="489912"/>
    <lineage>
        <taxon>Archaea</taxon>
        <taxon>Methanobacteriati</taxon>
        <taxon>Methanobacteriota</taxon>
        <taxon>Stenosarchaea group</taxon>
        <taxon>Halobacteria</taxon>
        <taxon>Halobacteriales</taxon>
        <taxon>Halobacteriaceae</taxon>
    </lineage>
</organism>
<evidence type="ECO:0000313" key="1">
    <source>
        <dbReference type="EMBL" id="GAA0304492.1"/>
    </source>
</evidence>
<proteinExistence type="predicted"/>
<dbReference type="AlphaFoldDB" id="A0AAV3S9B0"/>
<comment type="caution">
    <text evidence="1">The sequence shown here is derived from an EMBL/GenBank/DDBJ whole genome shotgun (WGS) entry which is preliminary data.</text>
</comment>
<gene>
    <name evidence="1" type="ORF">GCM10009066_18020</name>
</gene>
<accession>A0AAV3S9B0</accession>
<protein>
    <submittedName>
        <fullName evidence="1">Uncharacterized protein</fullName>
    </submittedName>
</protein>
<dbReference type="EMBL" id="BAAABL010000053">
    <property type="protein sequence ID" value="GAA0304492.1"/>
    <property type="molecule type" value="Genomic_DNA"/>
</dbReference>
<dbReference type="Proteomes" id="UP001500837">
    <property type="component" value="Unassembled WGS sequence"/>
</dbReference>
<keyword evidence="2" id="KW-1185">Reference proteome</keyword>
<sequence length="74" mass="8235">MGKPKDSEGNTRYDPATIDGVCRKHEHTQGYQCNKKCAYSGPNTTELVLINFVHIVERITGIVVSEYDPDSSYG</sequence>
<name>A0AAV3S9B0_9EURY</name>
<reference evidence="1 2" key="1">
    <citation type="journal article" date="2019" name="Int. J. Syst. Evol. Microbiol.">
        <title>The Global Catalogue of Microorganisms (GCM) 10K type strain sequencing project: providing services to taxonomists for standard genome sequencing and annotation.</title>
        <authorList>
            <consortium name="The Broad Institute Genomics Platform"/>
            <consortium name="The Broad Institute Genome Sequencing Center for Infectious Disease"/>
            <person name="Wu L."/>
            <person name="Ma J."/>
        </authorList>
    </citation>
    <scope>NUCLEOTIDE SEQUENCE [LARGE SCALE GENOMIC DNA]</scope>
    <source>
        <strain evidence="1 2">JCM 16330</strain>
    </source>
</reference>
<evidence type="ECO:0000313" key="2">
    <source>
        <dbReference type="Proteomes" id="UP001500837"/>
    </source>
</evidence>